<name>A0ABV0JYZ0_9CYAN</name>
<organism evidence="1 2">
    <name type="scientific">Leptolyngbya subtilissima DQ-A4</name>
    <dbReference type="NCBI Taxonomy" id="2933933"/>
    <lineage>
        <taxon>Bacteria</taxon>
        <taxon>Bacillati</taxon>
        <taxon>Cyanobacteriota</taxon>
        <taxon>Cyanophyceae</taxon>
        <taxon>Leptolyngbyales</taxon>
        <taxon>Leptolyngbyaceae</taxon>
        <taxon>Leptolyngbya group</taxon>
        <taxon>Leptolyngbya</taxon>
    </lineage>
</organism>
<accession>A0ABV0JYZ0</accession>
<proteinExistence type="predicted"/>
<sequence>MGDHIFISHSSKDDPTVKRLRETLELHSQTT</sequence>
<keyword evidence="2" id="KW-1185">Reference proteome</keyword>
<dbReference type="Proteomes" id="UP001482513">
    <property type="component" value="Unassembled WGS sequence"/>
</dbReference>
<keyword evidence="1" id="KW-0675">Receptor</keyword>
<evidence type="ECO:0000313" key="1">
    <source>
        <dbReference type="EMBL" id="MEP0945664.1"/>
    </source>
</evidence>
<protein>
    <submittedName>
        <fullName evidence="1">Toll/interleukin-1 receptor domain-containing protein</fullName>
    </submittedName>
</protein>
<comment type="caution">
    <text evidence="1">The sequence shown here is derived from an EMBL/GenBank/DDBJ whole genome shotgun (WGS) entry which is preliminary data.</text>
</comment>
<evidence type="ECO:0000313" key="2">
    <source>
        <dbReference type="Proteomes" id="UP001482513"/>
    </source>
</evidence>
<dbReference type="RefSeq" id="WP_242021381.1">
    <property type="nucleotide sequence ID" value="NZ_JAMPKX010000001.1"/>
</dbReference>
<dbReference type="EMBL" id="JAMPKX010000001">
    <property type="protein sequence ID" value="MEP0945664.1"/>
    <property type="molecule type" value="Genomic_DNA"/>
</dbReference>
<reference evidence="1 2" key="1">
    <citation type="submission" date="2022-04" db="EMBL/GenBank/DDBJ databases">
        <title>Positive selection, recombination, and allopatry shape intraspecific diversity of widespread and dominant cyanobacteria.</title>
        <authorList>
            <person name="Wei J."/>
            <person name="Shu W."/>
            <person name="Hu C."/>
        </authorList>
    </citation>
    <scope>NUCLEOTIDE SEQUENCE [LARGE SCALE GENOMIC DNA]</scope>
    <source>
        <strain evidence="1 2">DQ-A4</strain>
    </source>
</reference>
<gene>
    <name evidence="1" type="ORF">NC992_02150</name>
</gene>